<dbReference type="PROSITE" id="PS50103">
    <property type="entry name" value="ZF_C3H1"/>
    <property type="match status" value="3"/>
</dbReference>
<keyword evidence="4 10" id="KW-0862">Zinc</keyword>
<feature type="domain" description="C3H1-type" evidence="11">
    <location>
        <begin position="389"/>
        <end position="415"/>
    </location>
</feature>
<sequence>MNYNTYKTDSYNSSHSVTNNMFLNPNYFLQNTTLCDSGNGQRNRFVYVNQNFINSNLISKPKVLINPNFKPTVHINPKFQNTLKPSIHVNPNVINLKSTTSVIASANQDCNKGNLEEKNTIKVEPLISTRTKLIRVSNGQNSQFIKNERRQSLHTKYKIVHCNGDVKNEFKSQENYLKNRYKIDKNILPGKKSRKENVKSKYKVQNITINKKMVHTKYGRVHQSKYISINGTLYKKTPNVLKKADLLKITTGKTNINRNNILRIKGQLYKVDHRQKRLKILSLSSCTAKLKGKESPLALKQRKLYKHKLNRSKQGISLSDKSSINQILRNKMRTCNIPCAMYHKFGKCKANEMGKCIRVHNPHQISLCTRFLQGACLNSKCLLSHKVSPEKMPTCKYFLEGLCTKEDCVYLHVKISAKAEICKDFLEGYCKKAKECLKRHQFLCPDYEKNGSCPRKRCQYPHGDVVRKTKYTNKVAKRINTKKRMNKLDKAEVISTGNDIERDKNVRYYVENSEEIKNVPVNNLVHEENEMVINEFENNSSNSKFLKRPQLGVLPAYIPLGETKLVPCEGAT</sequence>
<reference evidence="12 13" key="1">
    <citation type="journal article" date="2024" name="BMC Genomics">
        <title>De novo assembly and annotation of Popillia japonica's genome with initial clues to its potential as an invasive pest.</title>
        <authorList>
            <person name="Cucini C."/>
            <person name="Boschi S."/>
            <person name="Funari R."/>
            <person name="Cardaioli E."/>
            <person name="Iannotti N."/>
            <person name="Marturano G."/>
            <person name="Paoli F."/>
            <person name="Bruttini M."/>
            <person name="Carapelli A."/>
            <person name="Frati F."/>
            <person name="Nardi F."/>
        </authorList>
    </citation>
    <scope>NUCLEOTIDE SEQUENCE [LARGE SCALE GENOMIC DNA]</scope>
    <source>
        <strain evidence="12">DMR45628</strain>
    </source>
</reference>
<dbReference type="Proteomes" id="UP001458880">
    <property type="component" value="Unassembled WGS sequence"/>
</dbReference>
<evidence type="ECO:0000256" key="5">
    <source>
        <dbReference type="ARBA" id="ARBA00023125"/>
    </source>
</evidence>
<evidence type="ECO:0000256" key="8">
    <source>
        <dbReference type="ARBA" id="ARBA00071600"/>
    </source>
</evidence>
<dbReference type="Gene3D" id="4.10.1000.10">
    <property type="entry name" value="Zinc finger, CCCH-type"/>
    <property type="match status" value="2"/>
</dbReference>
<evidence type="ECO:0000256" key="2">
    <source>
        <dbReference type="ARBA" id="ARBA00022737"/>
    </source>
</evidence>
<evidence type="ECO:0000256" key="7">
    <source>
        <dbReference type="ARBA" id="ARBA00064187"/>
    </source>
</evidence>
<name>A0AAW1L658_POPJA</name>
<dbReference type="InterPro" id="IPR000571">
    <property type="entry name" value="Znf_CCCH"/>
</dbReference>
<comment type="caution">
    <text evidence="12">The sequence shown here is derived from an EMBL/GenBank/DDBJ whole genome shotgun (WGS) entry which is preliminary data.</text>
</comment>
<proteinExistence type="predicted"/>
<dbReference type="EMBL" id="JASPKY010000170">
    <property type="protein sequence ID" value="KAK9728436.1"/>
    <property type="molecule type" value="Genomic_DNA"/>
</dbReference>
<comment type="function">
    <text evidence="6">Required for the export of polyadenylated mRNAs from the nucleus. Enhances ACVR1B-induced SMAD-dependent transcription. Binds to single-stranded DNA but not to double-stranded DNA in vitro. Involved in RNA cleavage.</text>
</comment>
<evidence type="ECO:0000256" key="9">
    <source>
        <dbReference type="ARBA" id="ARBA00079564"/>
    </source>
</evidence>
<dbReference type="SMART" id="SM00356">
    <property type="entry name" value="ZnF_C3H1"/>
    <property type="match status" value="5"/>
</dbReference>
<evidence type="ECO:0000313" key="12">
    <source>
        <dbReference type="EMBL" id="KAK9728436.1"/>
    </source>
</evidence>
<evidence type="ECO:0000313" key="13">
    <source>
        <dbReference type="Proteomes" id="UP001458880"/>
    </source>
</evidence>
<keyword evidence="2" id="KW-0677">Repeat</keyword>
<feature type="zinc finger region" description="C3H1-type" evidence="10">
    <location>
        <begin position="438"/>
        <end position="465"/>
    </location>
</feature>
<feature type="zinc finger region" description="C3H1-type" evidence="10">
    <location>
        <begin position="389"/>
        <end position="415"/>
    </location>
</feature>
<dbReference type="GO" id="GO:0003677">
    <property type="term" value="F:DNA binding"/>
    <property type="evidence" value="ECO:0007669"/>
    <property type="project" value="UniProtKB-KW"/>
</dbReference>
<evidence type="ECO:0000256" key="1">
    <source>
        <dbReference type="ARBA" id="ARBA00022723"/>
    </source>
</evidence>
<evidence type="ECO:0000256" key="10">
    <source>
        <dbReference type="PROSITE-ProRule" id="PRU00723"/>
    </source>
</evidence>
<feature type="zinc finger region" description="C3H1-type" evidence="10">
    <location>
        <begin position="416"/>
        <end position="436"/>
    </location>
</feature>
<gene>
    <name evidence="12" type="ORF">QE152_g17990</name>
</gene>
<keyword evidence="13" id="KW-1185">Reference proteome</keyword>
<evidence type="ECO:0000259" key="11">
    <source>
        <dbReference type="PROSITE" id="PS50103"/>
    </source>
</evidence>
<evidence type="ECO:0000256" key="4">
    <source>
        <dbReference type="ARBA" id="ARBA00022833"/>
    </source>
</evidence>
<protein>
    <recommendedName>
        <fullName evidence="8">Zinc finger CCCH domain-containing protein 3</fullName>
    </recommendedName>
    <alternativeName>
        <fullName evidence="9">Smad-interacting CPSF-like factor</fullName>
    </alternativeName>
</protein>
<dbReference type="PANTHER" id="PTHR46156">
    <property type="entry name" value="CCCH ZINGC FINGER"/>
    <property type="match status" value="1"/>
</dbReference>
<feature type="domain" description="C3H1-type" evidence="11">
    <location>
        <begin position="438"/>
        <end position="465"/>
    </location>
</feature>
<dbReference type="FunFam" id="4.10.1000.10:FF:000022">
    <property type="entry name" value="Zinc finger CCCH domain-containing protein 7"/>
    <property type="match status" value="1"/>
</dbReference>
<accession>A0AAW1L658</accession>
<keyword evidence="1 10" id="KW-0479">Metal-binding</keyword>
<dbReference type="AlphaFoldDB" id="A0AAW1L658"/>
<keyword evidence="5" id="KW-0238">DNA-binding</keyword>
<dbReference type="GO" id="GO:0008270">
    <property type="term" value="F:zinc ion binding"/>
    <property type="evidence" value="ECO:0007669"/>
    <property type="project" value="UniProtKB-KW"/>
</dbReference>
<keyword evidence="3 10" id="KW-0863">Zinc-finger</keyword>
<dbReference type="FunFam" id="4.10.1000.10:FF:000008">
    <property type="entry name" value="zinc finger CCCH domain-containing protein 3"/>
    <property type="match status" value="1"/>
</dbReference>
<feature type="domain" description="C3H1-type" evidence="11">
    <location>
        <begin position="416"/>
        <end position="436"/>
    </location>
</feature>
<evidence type="ECO:0000256" key="3">
    <source>
        <dbReference type="ARBA" id="ARBA00022771"/>
    </source>
</evidence>
<comment type="subunit">
    <text evidence="7">Interacts with SMAD1, SMAD3, SMAD4, CPSF2 and CPSF3.</text>
</comment>
<dbReference type="PANTHER" id="PTHR46156:SF1">
    <property type="entry name" value="ZINC FINGER CCCH DOMAIN-CONTAINING PROTEIN 3"/>
    <property type="match status" value="1"/>
</dbReference>
<dbReference type="GO" id="GO:0005634">
    <property type="term" value="C:nucleus"/>
    <property type="evidence" value="ECO:0007669"/>
    <property type="project" value="UniProtKB-ARBA"/>
</dbReference>
<evidence type="ECO:0000256" key="6">
    <source>
        <dbReference type="ARBA" id="ARBA00057285"/>
    </source>
</evidence>
<organism evidence="12 13">
    <name type="scientific">Popillia japonica</name>
    <name type="common">Japanese beetle</name>
    <dbReference type="NCBI Taxonomy" id="7064"/>
    <lineage>
        <taxon>Eukaryota</taxon>
        <taxon>Metazoa</taxon>
        <taxon>Ecdysozoa</taxon>
        <taxon>Arthropoda</taxon>
        <taxon>Hexapoda</taxon>
        <taxon>Insecta</taxon>
        <taxon>Pterygota</taxon>
        <taxon>Neoptera</taxon>
        <taxon>Endopterygota</taxon>
        <taxon>Coleoptera</taxon>
        <taxon>Polyphaga</taxon>
        <taxon>Scarabaeiformia</taxon>
        <taxon>Scarabaeidae</taxon>
        <taxon>Rutelinae</taxon>
        <taxon>Popillia</taxon>
    </lineage>
</organism>